<evidence type="ECO:0000313" key="1">
    <source>
        <dbReference type="Ensembl" id="ENSCJAP00000089951.1"/>
    </source>
</evidence>
<dbReference type="AlphaFoldDB" id="A0A8I3WLH6"/>
<reference evidence="1 2" key="1">
    <citation type="submission" date="2009-03" db="EMBL/GenBank/DDBJ databases">
        <authorList>
            <person name="Warren W."/>
            <person name="Ye L."/>
            <person name="Minx P."/>
            <person name="Worley K."/>
            <person name="Gibbs R."/>
            <person name="Wilson R.K."/>
        </authorList>
    </citation>
    <scope>NUCLEOTIDE SEQUENCE [LARGE SCALE GENOMIC DNA]</scope>
</reference>
<sequence length="90" mass="9556">MESGGSSDSPVSASLVAEITGPYYHAQLIFVFSVVMGFHHIGQVDFELLISSDPPASASQSAGITGMSFHPDLALVLTPCRVFVCKSFYT</sequence>
<proteinExistence type="predicted"/>
<dbReference type="Ensembl" id="ENSCJAT00000148798.1">
    <property type="protein sequence ID" value="ENSCJAP00000089951.1"/>
    <property type="gene ID" value="ENSCJAG00000084879.1"/>
</dbReference>
<name>A0A8I3WLH6_CALJA</name>
<reference evidence="1" key="3">
    <citation type="submission" date="2025-09" db="UniProtKB">
        <authorList>
            <consortium name="Ensembl"/>
        </authorList>
    </citation>
    <scope>IDENTIFICATION</scope>
</reference>
<dbReference type="PANTHER" id="PTHR12138">
    <property type="entry name" value="PRIMATE-EXPANDED PROTEIN FAMILY"/>
    <property type="match status" value="1"/>
</dbReference>
<dbReference type="GeneTree" id="ENSGT01120000271815"/>
<keyword evidence="2" id="KW-1185">Reference proteome</keyword>
<reference evidence="1" key="2">
    <citation type="submission" date="2025-08" db="UniProtKB">
        <authorList>
            <consortium name="Ensembl"/>
        </authorList>
    </citation>
    <scope>IDENTIFICATION</scope>
</reference>
<dbReference type="PANTHER" id="PTHR12138:SF135">
    <property type="entry name" value="SAM DOMAIN-CONTAINING PROTEIN"/>
    <property type="match status" value="1"/>
</dbReference>
<accession>A0A8I3WLH6</accession>
<evidence type="ECO:0000313" key="2">
    <source>
        <dbReference type="Proteomes" id="UP000008225"/>
    </source>
</evidence>
<dbReference type="PRINTS" id="PR02045">
    <property type="entry name" value="F138DOMAIN"/>
</dbReference>
<protein>
    <submittedName>
        <fullName evidence="1">Uncharacterized protein</fullName>
    </submittedName>
</protein>
<organism evidence="1 2">
    <name type="scientific">Callithrix jacchus</name>
    <name type="common">White-tufted-ear marmoset</name>
    <name type="synonym">Simia Jacchus</name>
    <dbReference type="NCBI Taxonomy" id="9483"/>
    <lineage>
        <taxon>Eukaryota</taxon>
        <taxon>Metazoa</taxon>
        <taxon>Chordata</taxon>
        <taxon>Craniata</taxon>
        <taxon>Vertebrata</taxon>
        <taxon>Euteleostomi</taxon>
        <taxon>Mammalia</taxon>
        <taxon>Eutheria</taxon>
        <taxon>Euarchontoglires</taxon>
        <taxon>Primates</taxon>
        <taxon>Haplorrhini</taxon>
        <taxon>Platyrrhini</taxon>
        <taxon>Cebidae</taxon>
        <taxon>Callitrichinae</taxon>
        <taxon>Callithrix</taxon>
        <taxon>Callithrix</taxon>
    </lineage>
</organism>
<dbReference type="Proteomes" id="UP000008225">
    <property type="component" value="Chromosome 8"/>
</dbReference>